<dbReference type="PANTHER" id="PTHR22091:SF1">
    <property type="entry name" value="COILED-COIL DOMAIN-CONTAINING PROTEIN 77"/>
    <property type="match status" value="1"/>
</dbReference>
<evidence type="ECO:0000313" key="4">
    <source>
        <dbReference type="RefSeq" id="XP_022082622.1"/>
    </source>
</evidence>
<evidence type="ECO:0000313" key="3">
    <source>
        <dbReference type="Proteomes" id="UP000694845"/>
    </source>
</evidence>
<name>A0A8B7XR16_ACAPL</name>
<feature type="region of interest" description="Disordered" evidence="2">
    <location>
        <begin position="215"/>
        <end position="261"/>
    </location>
</feature>
<dbReference type="PANTHER" id="PTHR22091">
    <property type="entry name" value="COILED-COIL DOMAIN-CONTAINING PROTEIN 77"/>
    <property type="match status" value="1"/>
</dbReference>
<feature type="compositionally biased region" description="Basic and acidic residues" evidence="2">
    <location>
        <begin position="1"/>
        <end position="11"/>
    </location>
</feature>
<dbReference type="InterPro" id="IPR037696">
    <property type="entry name" value="CCDC77"/>
</dbReference>
<dbReference type="RefSeq" id="XP_022082622.1">
    <property type="nucleotide sequence ID" value="XM_022226930.1"/>
</dbReference>
<feature type="region of interest" description="Disordered" evidence="2">
    <location>
        <begin position="1"/>
        <end position="41"/>
    </location>
</feature>
<dbReference type="Proteomes" id="UP000694845">
    <property type="component" value="Unplaced"/>
</dbReference>
<dbReference type="AlphaFoldDB" id="A0A8B7XR16"/>
<feature type="compositionally biased region" description="Polar residues" evidence="2">
    <location>
        <begin position="16"/>
        <end position="30"/>
    </location>
</feature>
<reference evidence="4" key="1">
    <citation type="submission" date="2025-08" db="UniProtKB">
        <authorList>
            <consortium name="RefSeq"/>
        </authorList>
    </citation>
    <scope>IDENTIFICATION</scope>
</reference>
<evidence type="ECO:0000256" key="1">
    <source>
        <dbReference type="SAM" id="Coils"/>
    </source>
</evidence>
<dbReference type="OMA" id="HLSHMYR"/>
<keyword evidence="1" id="KW-0175">Coiled coil</keyword>
<protein>
    <submittedName>
        <fullName evidence="4">Coiled-coil domain-containing protein 77-like isoform X1</fullName>
    </submittedName>
</protein>
<gene>
    <name evidence="4" type="primary">LOC110974940</name>
</gene>
<feature type="compositionally biased region" description="Basic and acidic residues" evidence="2">
    <location>
        <begin position="227"/>
        <end position="236"/>
    </location>
</feature>
<accession>A0A8B7XR16</accession>
<organism evidence="3 4">
    <name type="scientific">Acanthaster planci</name>
    <name type="common">Crown-of-thorns starfish</name>
    <dbReference type="NCBI Taxonomy" id="133434"/>
    <lineage>
        <taxon>Eukaryota</taxon>
        <taxon>Metazoa</taxon>
        <taxon>Echinodermata</taxon>
        <taxon>Eleutherozoa</taxon>
        <taxon>Asterozoa</taxon>
        <taxon>Asteroidea</taxon>
        <taxon>Valvatacea</taxon>
        <taxon>Valvatida</taxon>
        <taxon>Acanthasteridae</taxon>
        <taxon>Acanthaster</taxon>
    </lineage>
</organism>
<dbReference type="CTD" id="84318"/>
<proteinExistence type="predicted"/>
<feature type="coiled-coil region" evidence="1">
    <location>
        <begin position="353"/>
        <end position="458"/>
    </location>
</feature>
<sequence>MHVASRSDRGLAEVSEPNSTFRSPETTFAPTRSPAPGGMMTQRVGHVTFQEEEADDGEDVATAIPSVNERLGHLRPSRELLEYYRKKIAEFDGEHEDMLNRLEQYKMTYEQQHKLEWELRQREEEIVELQKALSDMQVYLFQERDHVLRLFAENDRLKIQELEDRKRIQHLLSLSSPAGPEVTYFHKEPPSKAIVTQKHLQKRYPHAEGEKVGLKAEVLIRPQSNRTRREAQDRVAAKTKGKQRPASGQQKAVQSEGGGHQEDREILLLQIEALQSQMKEQAELSREQTEALLEDRRVRIEEMQTVIERDCSKIQSLNEKLHRTQQMLYDSTKDYLELKYEGRSQERGWMAEKDQLLQELDHCKEQLDVSKDDVLVISDHALEERQTQSLEIESLENQLQQAQKLADMYREQVIGLEDELARIRERDDVSKDAYKDKMVKLAKRLQLMNQRYDALEKRRNLEIEGFKNDTRILRTRLKDVEKQLYKMTVGVGEEGDMLMLHDIHQTARRSKKMQGELHQLKAFIYGMENDLRNL</sequence>
<dbReference type="GO" id="GO:0005813">
    <property type="term" value="C:centrosome"/>
    <property type="evidence" value="ECO:0007669"/>
    <property type="project" value="TreeGrafter"/>
</dbReference>
<feature type="coiled-coil region" evidence="1">
    <location>
        <begin position="264"/>
        <end position="291"/>
    </location>
</feature>
<evidence type="ECO:0000256" key="2">
    <source>
        <dbReference type="SAM" id="MobiDB-lite"/>
    </source>
</evidence>
<dbReference type="OrthoDB" id="191169at2759"/>
<dbReference type="KEGG" id="aplc:110974940"/>
<keyword evidence="3" id="KW-1185">Reference proteome</keyword>
<dbReference type="GeneID" id="110974940"/>